<sequence>MQKSASSATSNHSRNPLLALTFRGAVVFSRQAPADPIALVLISIHGSSRFSSVSIKRSITRSIGERPLSCYQTGGPKLEFMVWIIYFPFDACKLDIVSPPALRSISVRITAVARVYPAPAPPLDPPLYPAICPALSRLLHGVSHSRSI</sequence>
<accession>A0A4Z1NVX8</accession>
<organism evidence="1 2">
    <name type="scientific">Venturia nashicola</name>
    <dbReference type="NCBI Taxonomy" id="86259"/>
    <lineage>
        <taxon>Eukaryota</taxon>
        <taxon>Fungi</taxon>
        <taxon>Dikarya</taxon>
        <taxon>Ascomycota</taxon>
        <taxon>Pezizomycotina</taxon>
        <taxon>Dothideomycetes</taxon>
        <taxon>Pleosporomycetidae</taxon>
        <taxon>Venturiales</taxon>
        <taxon>Venturiaceae</taxon>
        <taxon>Venturia</taxon>
    </lineage>
</organism>
<evidence type="ECO:0000313" key="2">
    <source>
        <dbReference type="Proteomes" id="UP000298493"/>
    </source>
</evidence>
<dbReference type="AlphaFoldDB" id="A0A4Z1NVX8"/>
<name>A0A4Z1NVX8_9PEZI</name>
<protein>
    <submittedName>
        <fullName evidence="1">Uncharacterized protein</fullName>
    </submittedName>
</protein>
<keyword evidence="2" id="KW-1185">Reference proteome</keyword>
<gene>
    <name evidence="1" type="ORF">E6O75_ATG06215</name>
</gene>
<reference evidence="1 2" key="1">
    <citation type="submission" date="2019-04" db="EMBL/GenBank/DDBJ databases">
        <title>High contiguity whole genome sequence and gene annotation resource for two Venturia nashicola isolates.</title>
        <authorList>
            <person name="Prokchorchik M."/>
            <person name="Won K."/>
            <person name="Lee Y."/>
            <person name="Choi E.D."/>
            <person name="Segonzac C."/>
            <person name="Sohn K.H."/>
        </authorList>
    </citation>
    <scope>NUCLEOTIDE SEQUENCE [LARGE SCALE GENOMIC DNA]</scope>
    <source>
        <strain evidence="1 2">PRI2</strain>
    </source>
</reference>
<comment type="caution">
    <text evidence="1">The sequence shown here is derived from an EMBL/GenBank/DDBJ whole genome shotgun (WGS) entry which is preliminary data.</text>
</comment>
<dbReference type="Proteomes" id="UP000298493">
    <property type="component" value="Unassembled WGS sequence"/>
</dbReference>
<dbReference type="EMBL" id="SNSC02000013">
    <property type="protein sequence ID" value="TID19094.1"/>
    <property type="molecule type" value="Genomic_DNA"/>
</dbReference>
<evidence type="ECO:0000313" key="1">
    <source>
        <dbReference type="EMBL" id="TID19094.1"/>
    </source>
</evidence>
<proteinExistence type="predicted"/>